<reference evidence="14" key="1">
    <citation type="journal article" date="2018" name="Nat. Microbiol.">
        <title>Leveraging single-cell genomics to expand the fungal tree of life.</title>
        <authorList>
            <person name="Ahrendt S.R."/>
            <person name="Quandt C.A."/>
            <person name="Ciobanu D."/>
            <person name="Clum A."/>
            <person name="Salamov A."/>
            <person name="Andreopoulos B."/>
            <person name="Cheng J.F."/>
            <person name="Woyke T."/>
            <person name="Pelin A."/>
            <person name="Henrissat B."/>
            <person name="Reynolds N.K."/>
            <person name="Benny G.L."/>
            <person name="Smith M.E."/>
            <person name="James T.Y."/>
            <person name="Grigoriev I.V."/>
        </authorList>
    </citation>
    <scope>NUCLEOTIDE SEQUENCE [LARGE SCALE GENOMIC DNA]</scope>
    <source>
        <strain evidence="14">CSF55</strain>
    </source>
</reference>
<evidence type="ECO:0000259" key="12">
    <source>
        <dbReference type="PROSITE" id="PS50929"/>
    </source>
</evidence>
<sequence>MNSDFATSSAYLLTNDSVPVEESKKSPSENVSKVSYVLFSWVNPLIKLGKKKPLEQVDMPVSPKNLMAKDSCERFLEAWEDRIRKKKKPSVFKALATAFWKEHALVGLLTFTEAMLNILSGVVFNLFLENIEKRGDEMERYYLVSGLILLMFSLATIHHHVFYHNNLFGMLAKNAVTAALYKKSLKLRIGQQSSTGKLVNLMSNDVQKFEDCGRFVQYLYISPIQTLICFGYLMHLLGWQSAVAGMAVLLSVIPIQGMLSKKLSNLRTRIIGHRDTRIRYLSDVLNGIQILKCYAWHYAFKDHIMNVRNKEMKATISSGLITSFNDSFYAWSSALLVFCVCGTRFYIGEPIEAAVLFPSIALFNIIKLTMCLFFPIAVQFTAEAAVSAKRVEEILLQEEVKKDLKQIECSETEDVAISMDDATFTWNEDTLCLEDIKMELKKGELCAIIGKFGSGKSSLLLSLMNELTRVKGDVKVNGKISYASQQPWILPATIKDNILFGREFNEERFKKVLKASALESDIKLFSQGVDTMLGERGYNVSGGQKARISLARALYDEEADIFLLDDVLSALDNKVGNQVFHKVKELLQGKTCLIVSHQLHIARFCDKLMVLDNGRQEYFGSYNDLMNSENKLSDILKKFDAKEEQVKEDKKEDKGVEEKPQLSEEAIEVISGEDRQVGSISFSTYKSFFKKCGGYLICFFIMFLMVAGQVAIITTDKWLSNWAEIKDKDKQLDMKHFYTYLIRTVIIILLCTTRALTFYYAVIMAAAKIFSEMLSSILRAPMSFFQTNPQGRILNRFTKDQSFVEETLPWTLFDVIQCICIDVGIIAITAMTFPMALLTLIPIVWISIYYRNAYVASSREIKRLDAISRSPIYSFLSTSLSGLATIRTMKKEEEFNQAFYFKQDQNTNCNFAFQMVSRWLGIRLDLAASFLFTAAAVMSILLIDSMDAGSIGLGLAYMMELINLIQWTVRQISEVENLMTSVERTITYTELESEASEENSISIPSDWPSKGKIEFNNLTLRYPSNPNPILSNISCLINSGEKVGLVGRTGAGKSSLMTTLFRLVETDENSILIDDIPISKVGLMKLRSSISIIPQDRSLRFNLNPFNEFTDEDIWKALEIVGLKNSVQKLSEKLETEIQENGANFSVGERQLFCLVRALLRNSNILLMDEATASIDPATTECIQKCIQEQFKHATVLTIAHRLPTIMDYDRVLVLEKGQLVEADHPFNLLSKDTGYFKDLVKALGPEGEKSMLAIAKESFLNKKV</sequence>
<feature type="coiled-coil region" evidence="9">
    <location>
        <begin position="625"/>
        <end position="652"/>
    </location>
</feature>
<feature type="transmembrane region" description="Helical" evidence="10">
    <location>
        <begin position="328"/>
        <end position="347"/>
    </location>
</feature>
<dbReference type="SMART" id="SM00382">
    <property type="entry name" value="AAA"/>
    <property type="match status" value="2"/>
</dbReference>
<comment type="subcellular location">
    <subcellularLocation>
        <location evidence="1">Membrane</location>
        <topology evidence="1">Multi-pass membrane protein</topology>
    </subcellularLocation>
</comment>
<dbReference type="InterPro" id="IPR036640">
    <property type="entry name" value="ABC1_TM_sf"/>
</dbReference>
<dbReference type="InterPro" id="IPR017871">
    <property type="entry name" value="ABC_transporter-like_CS"/>
</dbReference>
<dbReference type="PANTHER" id="PTHR24223">
    <property type="entry name" value="ATP-BINDING CASSETTE SUB-FAMILY C"/>
    <property type="match status" value="1"/>
</dbReference>
<evidence type="ECO:0000259" key="11">
    <source>
        <dbReference type="PROSITE" id="PS50893"/>
    </source>
</evidence>
<dbReference type="GO" id="GO:0016020">
    <property type="term" value="C:membrane"/>
    <property type="evidence" value="ECO:0007669"/>
    <property type="project" value="UniProtKB-SubCell"/>
</dbReference>
<dbReference type="InterPro" id="IPR003439">
    <property type="entry name" value="ABC_transporter-like_ATP-bd"/>
</dbReference>
<dbReference type="Gene3D" id="3.40.50.300">
    <property type="entry name" value="P-loop containing nucleotide triphosphate hydrolases"/>
    <property type="match status" value="2"/>
</dbReference>
<keyword evidence="8 10" id="KW-0472">Membrane</keyword>
<keyword evidence="4 10" id="KW-0812">Transmembrane</keyword>
<keyword evidence="13" id="KW-0378">Hydrolase</keyword>
<feature type="transmembrane region" description="Helical" evidence="10">
    <location>
        <begin position="740"/>
        <end position="767"/>
    </location>
</feature>
<feature type="domain" description="ABC transmembrane type-1" evidence="12">
    <location>
        <begin position="104"/>
        <end position="382"/>
    </location>
</feature>
<feature type="transmembrane region" description="Helical" evidence="10">
    <location>
        <begin position="104"/>
        <end position="128"/>
    </location>
</feature>
<dbReference type="GO" id="GO:0016887">
    <property type="term" value="F:ATP hydrolysis activity"/>
    <property type="evidence" value="ECO:0007669"/>
    <property type="project" value="InterPro"/>
</dbReference>
<keyword evidence="7 10" id="KW-1133">Transmembrane helix</keyword>
<feature type="transmembrane region" description="Helical" evidence="10">
    <location>
        <begin position="694"/>
        <end position="719"/>
    </location>
</feature>
<dbReference type="AlphaFoldDB" id="A0A4P9YL63"/>
<feature type="transmembrane region" description="Helical" evidence="10">
    <location>
        <begin position="239"/>
        <end position="259"/>
    </location>
</feature>
<dbReference type="InterPro" id="IPR044746">
    <property type="entry name" value="ABCC_6TM_D1"/>
</dbReference>
<dbReference type="FunFam" id="1.20.1560.10:FF:000010">
    <property type="entry name" value="Multidrug resistance-associated ABC transporter"/>
    <property type="match status" value="1"/>
</dbReference>
<feature type="transmembrane region" description="Helical" evidence="10">
    <location>
        <begin position="140"/>
        <end position="157"/>
    </location>
</feature>
<dbReference type="InterPro" id="IPR027417">
    <property type="entry name" value="P-loop_NTPase"/>
</dbReference>
<dbReference type="GO" id="GO:0005524">
    <property type="term" value="F:ATP binding"/>
    <property type="evidence" value="ECO:0007669"/>
    <property type="project" value="UniProtKB-KW"/>
</dbReference>
<dbReference type="GO" id="GO:0140359">
    <property type="term" value="F:ABC-type transporter activity"/>
    <property type="evidence" value="ECO:0007669"/>
    <property type="project" value="InterPro"/>
</dbReference>
<feature type="transmembrane region" description="Helical" evidence="10">
    <location>
        <begin position="823"/>
        <end position="850"/>
    </location>
</feature>
<evidence type="ECO:0000256" key="1">
    <source>
        <dbReference type="ARBA" id="ARBA00004141"/>
    </source>
</evidence>
<dbReference type="CDD" id="cd18580">
    <property type="entry name" value="ABC_6TM_ABCC_D2"/>
    <property type="match status" value="1"/>
</dbReference>
<name>A0A4P9YL63_ROZAC</name>
<evidence type="ECO:0000256" key="5">
    <source>
        <dbReference type="ARBA" id="ARBA00022741"/>
    </source>
</evidence>
<dbReference type="CDD" id="cd18579">
    <property type="entry name" value="ABC_6TM_ABCC_D1"/>
    <property type="match status" value="1"/>
</dbReference>
<evidence type="ECO:0000256" key="10">
    <source>
        <dbReference type="SAM" id="Phobius"/>
    </source>
</evidence>
<dbReference type="Pfam" id="PF00664">
    <property type="entry name" value="ABC_membrane"/>
    <property type="match status" value="2"/>
</dbReference>
<evidence type="ECO:0000256" key="6">
    <source>
        <dbReference type="ARBA" id="ARBA00022840"/>
    </source>
</evidence>
<dbReference type="FunFam" id="3.40.50.300:FF:000997">
    <property type="entry name" value="Multidrug resistance-associated protein 1"/>
    <property type="match status" value="1"/>
</dbReference>
<evidence type="ECO:0000313" key="14">
    <source>
        <dbReference type="Proteomes" id="UP000281549"/>
    </source>
</evidence>
<dbReference type="SUPFAM" id="SSF90123">
    <property type="entry name" value="ABC transporter transmembrane region"/>
    <property type="match status" value="2"/>
</dbReference>
<dbReference type="SUPFAM" id="SSF52540">
    <property type="entry name" value="P-loop containing nucleoside triphosphate hydrolases"/>
    <property type="match status" value="2"/>
</dbReference>
<evidence type="ECO:0000313" key="13">
    <source>
        <dbReference type="EMBL" id="RKP20366.1"/>
    </source>
</evidence>
<protein>
    <submittedName>
        <fullName evidence="13">P-loop containing nucleoside triphosphate hydrolase protein</fullName>
    </submittedName>
</protein>
<gene>
    <name evidence="13" type="ORF">ROZALSC1DRAFT_28131</name>
</gene>
<dbReference type="EMBL" id="ML005074">
    <property type="protein sequence ID" value="RKP20366.1"/>
    <property type="molecule type" value="Genomic_DNA"/>
</dbReference>
<comment type="similarity">
    <text evidence="2">Belongs to the ABC transporter superfamily. ABCC family. Conjugate transporter (TC 3.A.1.208) subfamily.</text>
</comment>
<dbReference type="InterPro" id="IPR011527">
    <property type="entry name" value="ABC1_TM_dom"/>
</dbReference>
<evidence type="ECO:0000256" key="4">
    <source>
        <dbReference type="ARBA" id="ARBA00022692"/>
    </source>
</evidence>
<feature type="domain" description="ABC transmembrane type-1" evidence="12">
    <location>
        <begin position="696"/>
        <end position="977"/>
    </location>
</feature>
<dbReference type="CDD" id="cd03244">
    <property type="entry name" value="ABCC_MRP_domain2"/>
    <property type="match status" value="1"/>
</dbReference>
<feature type="transmembrane region" description="Helical" evidence="10">
    <location>
        <begin position="354"/>
        <end position="378"/>
    </location>
</feature>
<keyword evidence="5" id="KW-0547">Nucleotide-binding</keyword>
<dbReference type="InterPro" id="IPR044726">
    <property type="entry name" value="ABCC_6TM_D2"/>
</dbReference>
<dbReference type="PROSITE" id="PS00211">
    <property type="entry name" value="ABC_TRANSPORTER_1"/>
    <property type="match status" value="2"/>
</dbReference>
<dbReference type="InterPro" id="IPR050173">
    <property type="entry name" value="ABC_transporter_C-like"/>
</dbReference>
<dbReference type="PANTHER" id="PTHR24223:SF456">
    <property type="entry name" value="MULTIDRUG RESISTANCE-ASSOCIATED PROTEIN LETHAL(2)03659"/>
    <property type="match status" value="1"/>
</dbReference>
<dbReference type="PROSITE" id="PS50893">
    <property type="entry name" value="ABC_TRANSPORTER_2"/>
    <property type="match status" value="2"/>
</dbReference>
<proteinExistence type="inferred from homology"/>
<dbReference type="InterPro" id="IPR003593">
    <property type="entry name" value="AAA+_ATPase"/>
</dbReference>
<evidence type="ECO:0000256" key="3">
    <source>
        <dbReference type="ARBA" id="ARBA00022448"/>
    </source>
</evidence>
<keyword evidence="9" id="KW-0175">Coiled coil</keyword>
<organism evidence="13 14">
    <name type="scientific">Rozella allomycis (strain CSF55)</name>
    <dbReference type="NCBI Taxonomy" id="988480"/>
    <lineage>
        <taxon>Eukaryota</taxon>
        <taxon>Fungi</taxon>
        <taxon>Fungi incertae sedis</taxon>
        <taxon>Cryptomycota</taxon>
        <taxon>Cryptomycota incertae sedis</taxon>
        <taxon>Rozella</taxon>
    </lineage>
</organism>
<evidence type="ECO:0000256" key="7">
    <source>
        <dbReference type="ARBA" id="ARBA00022989"/>
    </source>
</evidence>
<evidence type="ECO:0000256" key="2">
    <source>
        <dbReference type="ARBA" id="ARBA00009726"/>
    </source>
</evidence>
<keyword evidence="6" id="KW-0067">ATP-binding</keyword>
<feature type="domain" description="ABC transporter" evidence="11">
    <location>
        <begin position="417"/>
        <end position="638"/>
    </location>
</feature>
<dbReference type="Gene3D" id="1.20.1560.10">
    <property type="entry name" value="ABC transporter type 1, transmembrane domain"/>
    <property type="match status" value="2"/>
</dbReference>
<dbReference type="Pfam" id="PF00005">
    <property type="entry name" value="ABC_tran"/>
    <property type="match status" value="2"/>
</dbReference>
<keyword evidence="3" id="KW-0813">Transport</keyword>
<dbReference type="CDD" id="cd03250">
    <property type="entry name" value="ABCC_MRP_domain1"/>
    <property type="match status" value="1"/>
</dbReference>
<dbReference type="FunFam" id="3.40.50.300:FF:000163">
    <property type="entry name" value="Multidrug resistance-associated protein member 4"/>
    <property type="match status" value="1"/>
</dbReference>
<accession>A0A4P9YL63</accession>
<feature type="domain" description="ABC transporter" evidence="11">
    <location>
        <begin position="1013"/>
        <end position="1242"/>
    </location>
</feature>
<evidence type="ECO:0000256" key="8">
    <source>
        <dbReference type="ARBA" id="ARBA00023136"/>
    </source>
</evidence>
<feature type="transmembrane region" description="Helical" evidence="10">
    <location>
        <begin position="924"/>
        <end position="943"/>
    </location>
</feature>
<dbReference type="Proteomes" id="UP000281549">
    <property type="component" value="Unassembled WGS sequence"/>
</dbReference>
<evidence type="ECO:0000256" key="9">
    <source>
        <dbReference type="SAM" id="Coils"/>
    </source>
</evidence>
<dbReference type="PROSITE" id="PS50929">
    <property type="entry name" value="ABC_TM1F"/>
    <property type="match status" value="2"/>
</dbReference>
<feature type="transmembrane region" description="Helical" evidence="10">
    <location>
        <begin position="949"/>
        <end position="969"/>
    </location>
</feature>